<comment type="caution">
    <text evidence="4">The sequence shown here is derived from an EMBL/GenBank/DDBJ whole genome shotgun (WGS) entry which is preliminary data.</text>
</comment>
<reference evidence="4" key="1">
    <citation type="submission" date="2021-07" db="EMBL/GenBank/DDBJ databases">
        <authorList>
            <person name="Catto M.A."/>
            <person name="Jacobson A."/>
            <person name="Kennedy G."/>
            <person name="Labadie P."/>
            <person name="Hunt B.G."/>
            <person name="Srinivasan R."/>
        </authorList>
    </citation>
    <scope>NUCLEOTIDE SEQUENCE</scope>
    <source>
        <strain evidence="4">PL_HMW_Pooled</strain>
        <tissue evidence="4">Head</tissue>
    </source>
</reference>
<evidence type="ECO:0000259" key="2">
    <source>
        <dbReference type="Pfam" id="PF14214"/>
    </source>
</evidence>
<feature type="domain" description="DUF6570" evidence="3">
    <location>
        <begin position="97"/>
        <end position="218"/>
    </location>
</feature>
<protein>
    <submittedName>
        <fullName evidence="4">Cyclin-D3-3</fullName>
    </submittedName>
</protein>
<feature type="region of interest" description="Disordered" evidence="1">
    <location>
        <begin position="236"/>
        <end position="264"/>
    </location>
</feature>
<evidence type="ECO:0000313" key="5">
    <source>
        <dbReference type="Proteomes" id="UP001219518"/>
    </source>
</evidence>
<organism evidence="4 5">
    <name type="scientific">Frankliniella fusca</name>
    <dbReference type="NCBI Taxonomy" id="407009"/>
    <lineage>
        <taxon>Eukaryota</taxon>
        <taxon>Metazoa</taxon>
        <taxon>Ecdysozoa</taxon>
        <taxon>Arthropoda</taxon>
        <taxon>Hexapoda</taxon>
        <taxon>Insecta</taxon>
        <taxon>Pterygota</taxon>
        <taxon>Neoptera</taxon>
        <taxon>Paraneoptera</taxon>
        <taxon>Thysanoptera</taxon>
        <taxon>Terebrantia</taxon>
        <taxon>Thripoidea</taxon>
        <taxon>Thripidae</taxon>
        <taxon>Frankliniella</taxon>
    </lineage>
</organism>
<dbReference type="Pfam" id="PF14214">
    <property type="entry name" value="Helitron_like_N"/>
    <property type="match status" value="1"/>
</dbReference>
<sequence>QYYHSSRKKLKPKAYPDIVEFSLLDAQVENLFPLTHKDIVHTPINDGEQSNIDSYQSTFINQVNSLERKCCKTCNEIFMVKKKSKVRCTHGGKANCLQYSKDNNMDPGPVPKELAELTYIEEQLIARIHPIVTVFKLKGHHLGYSGNVINFPKDIKPFAKQLPHRLENLSSVITVRTTSDLNPVDFQIKSSRVCIALEWLIKNNPFYFDVEISQDNLESLPEDGNVYHNVQSFQISQNDDDNSSDIDVPNAEVHNSPNQSCNDMENEGLLEEEELDEEEDDIGTIYETGVPMLGKPSEKSQLESVLDWPTIDATPVNEFKTVGYIVQAFPKLFPWGLADLNSPREHKVTPINYFKHLMKYHDDQFAKHLRFRFFALNSTMRWSAMKDGNLFIKFHPEFKDMKVADLKEQLAHDPNLMKKMMFHSSNIKGTRAYWYSCGKELMDMIEQLLLPTFFFTLSAADFHWPDLYKLLAPNVEYSTISELDRRKLIEENPDIVDNFFYERSTVFIQEASII</sequence>
<reference evidence="4" key="2">
    <citation type="journal article" date="2023" name="BMC Genomics">
        <title>Pest status, molecular evolution, and epigenetic factors derived from the genome assembly of Frankliniella fusca, a thysanopteran phytovirus vector.</title>
        <authorList>
            <person name="Catto M.A."/>
            <person name="Labadie P.E."/>
            <person name="Jacobson A.L."/>
            <person name="Kennedy G.G."/>
            <person name="Srinivasan R."/>
            <person name="Hunt B.G."/>
        </authorList>
    </citation>
    <scope>NUCLEOTIDE SEQUENCE</scope>
    <source>
        <strain evidence="4">PL_HMW_Pooled</strain>
    </source>
</reference>
<evidence type="ECO:0000256" key="1">
    <source>
        <dbReference type="SAM" id="MobiDB-lite"/>
    </source>
</evidence>
<keyword evidence="5" id="KW-1185">Reference proteome</keyword>
<dbReference type="AlphaFoldDB" id="A0AAE1LII2"/>
<accession>A0AAE1LII2</accession>
<feature type="compositionally biased region" description="Polar residues" evidence="1">
    <location>
        <begin position="253"/>
        <end position="263"/>
    </location>
</feature>
<gene>
    <name evidence="4" type="ORF">KUF71_010150</name>
</gene>
<evidence type="ECO:0000313" key="4">
    <source>
        <dbReference type="EMBL" id="KAK3920913.1"/>
    </source>
</evidence>
<dbReference type="InterPro" id="IPR025476">
    <property type="entry name" value="Helitron_helicase-like"/>
</dbReference>
<dbReference type="Pfam" id="PF20209">
    <property type="entry name" value="DUF6570"/>
    <property type="match status" value="1"/>
</dbReference>
<feature type="domain" description="Helitron helicase-like" evidence="2">
    <location>
        <begin position="353"/>
        <end position="510"/>
    </location>
</feature>
<dbReference type="EMBL" id="JAHWGI010001024">
    <property type="protein sequence ID" value="KAK3920913.1"/>
    <property type="molecule type" value="Genomic_DNA"/>
</dbReference>
<name>A0AAE1LII2_9NEOP</name>
<feature type="non-terminal residue" evidence="4">
    <location>
        <position position="1"/>
    </location>
</feature>
<dbReference type="Proteomes" id="UP001219518">
    <property type="component" value="Unassembled WGS sequence"/>
</dbReference>
<dbReference type="InterPro" id="IPR046700">
    <property type="entry name" value="DUF6570"/>
</dbReference>
<evidence type="ECO:0000259" key="3">
    <source>
        <dbReference type="Pfam" id="PF20209"/>
    </source>
</evidence>
<proteinExistence type="predicted"/>